<evidence type="ECO:0000256" key="1">
    <source>
        <dbReference type="SAM" id="MobiDB-lite"/>
    </source>
</evidence>
<dbReference type="AlphaFoldDB" id="A0A0X3PJ74"/>
<feature type="region of interest" description="Disordered" evidence="1">
    <location>
        <begin position="321"/>
        <end position="349"/>
    </location>
</feature>
<reference evidence="2" key="1">
    <citation type="submission" date="2016-01" db="EMBL/GenBank/DDBJ databases">
        <title>Reference transcriptome for the parasite Schistocephalus solidus: insights into the molecular evolution of parasitism.</title>
        <authorList>
            <person name="Hebert F.O."/>
            <person name="Grambauer S."/>
            <person name="Barber I."/>
            <person name="Landry C.R."/>
            <person name="Aubin-Horth N."/>
        </authorList>
    </citation>
    <scope>NUCLEOTIDE SEQUENCE</scope>
</reference>
<protein>
    <submittedName>
        <fullName evidence="2">Uncharacterized protein</fullName>
    </submittedName>
</protein>
<feature type="compositionally biased region" description="Pro residues" evidence="1">
    <location>
        <begin position="322"/>
        <end position="331"/>
    </location>
</feature>
<organism evidence="2">
    <name type="scientific">Schistocephalus solidus</name>
    <name type="common">Tapeworm</name>
    <dbReference type="NCBI Taxonomy" id="70667"/>
    <lineage>
        <taxon>Eukaryota</taxon>
        <taxon>Metazoa</taxon>
        <taxon>Spiralia</taxon>
        <taxon>Lophotrochozoa</taxon>
        <taxon>Platyhelminthes</taxon>
        <taxon>Cestoda</taxon>
        <taxon>Eucestoda</taxon>
        <taxon>Diphyllobothriidea</taxon>
        <taxon>Diphyllobothriidae</taxon>
        <taxon>Schistocephalus</taxon>
    </lineage>
</organism>
<evidence type="ECO:0000313" key="2">
    <source>
        <dbReference type="EMBL" id="JAP51991.1"/>
    </source>
</evidence>
<dbReference type="EMBL" id="GEEE01011234">
    <property type="protein sequence ID" value="JAP51991.1"/>
    <property type="molecule type" value="Transcribed_RNA"/>
</dbReference>
<proteinExistence type="predicted"/>
<accession>A0A0X3PJ74</accession>
<feature type="region of interest" description="Disordered" evidence="1">
    <location>
        <begin position="1"/>
        <end position="29"/>
    </location>
</feature>
<gene>
    <name evidence="2" type="ORF">TR153607</name>
</gene>
<feature type="compositionally biased region" description="Acidic residues" evidence="1">
    <location>
        <begin position="1"/>
        <end position="12"/>
    </location>
</feature>
<feature type="non-terminal residue" evidence="2">
    <location>
        <position position="1"/>
    </location>
</feature>
<name>A0A0X3PJ74_SCHSO</name>
<sequence length="557" mass="61229">EEEEEEEEEETDFTALMGPMGTSYGGPRQDGLCKFRHDLGDGNAFTLWQSAEPASSFIPPQPTVPECYPLRRRLPPLPARLYSAKESVKGSLIDRPPSARSLDQRLQLAAQRATAPTGPIPNTRHRIHRPSSPGAWTVANASLLYKNTEWADFAPEEFPLGSSRANRGGSSSQPVLNWQPPAVDLDGPAPEPRTVLEFDNSHGPGGAPHARLPQWCRGVEAERAAAAEVEEAQEREENVYEEGDTNVVAMKEEGRHEGSMEALRRRRAQAELERHYRRLEQPAVPQIYGKPYPANTFLPLPCMTPGVPVHKASVKLTDERPLLPPTLPPTPEATTIPGVNQWRRDKPKGSENAYMAAGGFAERDGSYAYANAYANLGRNGGTHVGLWRHNRAQTASENPSALQHHRHTANLWQDPTLSPPLCQQRASQLPNGGLVMGPSRLPAYMQRNPETDEAHQAGDRPVWHFAQGNMPSAAPQTACRALYPNARVSDAISYVGYPSLSQPTALHPYKVTGTWYNKAPLKRTPGPPSTPSLGSMPPIFMTPNTYKASKKILYPPV</sequence>
<feature type="region of interest" description="Disordered" evidence="1">
    <location>
        <begin position="112"/>
        <end position="133"/>
    </location>
</feature>